<keyword evidence="4" id="KW-1185">Reference proteome</keyword>
<sequence>MTRRRGLTDEEIKKILEESDDEDTDLDDEIDDPDFQDPAHNLQYSSDSDECEMDIDHDTILQNTKNGDALSDTDKASLSSVDEISSVNASGYRPILWFHADSIFQPRMTIPAESSPTLLFDLNRSSTELDVFLKIFPKSLMIWIAQCTNQRLEKLGQTIHPTDPSEIMLVLGCMLVMSYNRVPKFSHYWSSNPSLGNVAIKNAISRDRCKTLLSKLYFAEPEKPENASKTYYIDEVVSCLKQTFKQCRSESSYQSIDESMAKFKGRSSLKQYMPMKPVKRGIKIWQRCDSKTGYVYDMNIYSGKETGEVQGTLGERVVSKLTETIRGKDVMLAFDRFFTSVHLMETLKFPAVGTCIKTRKDVPNFTTKLSKRGEAEFLVTKNGTMCARWLDSKEVMMLSNCHEAKYAKVNRTMKDGSKKEFECPVAIEFYNKIMGGVDLADQMANVYELDRKSCKWWKKVFFRLLMSAVVNSWIAYCELKHRKIPLLDFIVPLAEALMTSGKLNAQYQRRRGTGRPSKASRSLLNNTKNILCGKESS</sequence>
<evidence type="ECO:0000256" key="1">
    <source>
        <dbReference type="SAM" id="MobiDB-lite"/>
    </source>
</evidence>
<feature type="region of interest" description="Disordered" evidence="1">
    <location>
        <begin position="1"/>
        <end position="39"/>
    </location>
</feature>
<dbReference type="EMBL" id="KK114328">
    <property type="protein sequence ID" value="KFM62189.1"/>
    <property type="molecule type" value="Genomic_DNA"/>
</dbReference>
<dbReference type="Pfam" id="PF13843">
    <property type="entry name" value="DDE_Tnp_1_7"/>
    <property type="match status" value="1"/>
</dbReference>
<organism evidence="3 4">
    <name type="scientific">Stegodyphus mimosarum</name>
    <name type="common">African social velvet spider</name>
    <dbReference type="NCBI Taxonomy" id="407821"/>
    <lineage>
        <taxon>Eukaryota</taxon>
        <taxon>Metazoa</taxon>
        <taxon>Ecdysozoa</taxon>
        <taxon>Arthropoda</taxon>
        <taxon>Chelicerata</taxon>
        <taxon>Arachnida</taxon>
        <taxon>Araneae</taxon>
        <taxon>Araneomorphae</taxon>
        <taxon>Entelegynae</taxon>
        <taxon>Eresoidea</taxon>
        <taxon>Eresidae</taxon>
        <taxon>Stegodyphus</taxon>
    </lineage>
</organism>
<dbReference type="PANTHER" id="PTHR46599">
    <property type="entry name" value="PIGGYBAC TRANSPOSABLE ELEMENT-DERIVED PROTEIN 4"/>
    <property type="match status" value="1"/>
</dbReference>
<name>A0A087TAQ0_STEMI</name>
<feature type="compositionally biased region" description="Basic and acidic residues" evidence="1">
    <location>
        <begin position="1"/>
        <end position="17"/>
    </location>
</feature>
<evidence type="ECO:0000313" key="4">
    <source>
        <dbReference type="Proteomes" id="UP000054359"/>
    </source>
</evidence>
<dbReference type="Proteomes" id="UP000054359">
    <property type="component" value="Unassembled WGS sequence"/>
</dbReference>
<protein>
    <submittedName>
        <fullName evidence="3">PiggyBac transposable element-derived protein 4</fullName>
    </submittedName>
</protein>
<dbReference type="OrthoDB" id="6416104at2759"/>
<feature type="compositionally biased region" description="Acidic residues" evidence="1">
    <location>
        <begin position="18"/>
        <end position="35"/>
    </location>
</feature>
<reference evidence="3 4" key="1">
    <citation type="submission" date="2013-11" db="EMBL/GenBank/DDBJ databases">
        <title>Genome sequencing of Stegodyphus mimosarum.</title>
        <authorList>
            <person name="Bechsgaard J."/>
        </authorList>
    </citation>
    <scope>NUCLEOTIDE SEQUENCE [LARGE SCALE GENOMIC DNA]</scope>
</reference>
<feature type="domain" description="PiggyBac transposable element-derived protein" evidence="2">
    <location>
        <begin position="129"/>
        <end position="473"/>
    </location>
</feature>
<proteinExistence type="predicted"/>
<feature type="non-terminal residue" evidence="3">
    <location>
        <position position="537"/>
    </location>
</feature>
<dbReference type="PANTHER" id="PTHR46599:SF3">
    <property type="entry name" value="PIGGYBAC TRANSPOSABLE ELEMENT-DERIVED PROTEIN 4"/>
    <property type="match status" value="1"/>
</dbReference>
<evidence type="ECO:0000313" key="3">
    <source>
        <dbReference type="EMBL" id="KFM62189.1"/>
    </source>
</evidence>
<gene>
    <name evidence="3" type="ORF">X975_08756</name>
</gene>
<dbReference type="AlphaFoldDB" id="A0A087TAQ0"/>
<evidence type="ECO:0000259" key="2">
    <source>
        <dbReference type="Pfam" id="PF13843"/>
    </source>
</evidence>
<dbReference type="InterPro" id="IPR029526">
    <property type="entry name" value="PGBD"/>
</dbReference>
<dbReference type="OMA" id="DSDECEM"/>
<accession>A0A087TAQ0</accession>
<dbReference type="STRING" id="407821.A0A087TAQ0"/>